<feature type="domain" description="DUF317" evidence="2">
    <location>
        <begin position="374"/>
        <end position="418"/>
    </location>
</feature>
<feature type="region of interest" description="Disordered" evidence="1">
    <location>
        <begin position="184"/>
        <end position="220"/>
    </location>
</feature>
<evidence type="ECO:0000313" key="4">
    <source>
        <dbReference type="Proteomes" id="UP000189677"/>
    </source>
</evidence>
<keyword evidence="4" id="KW-1185">Reference proteome</keyword>
<dbReference type="KEGG" id="snw:BBN63_00125"/>
<evidence type="ECO:0000259" key="2">
    <source>
        <dbReference type="Pfam" id="PF03771"/>
    </source>
</evidence>
<dbReference type="InterPro" id="IPR005523">
    <property type="entry name" value="DUF317_SPDY"/>
</dbReference>
<dbReference type="EMBL" id="CP018047">
    <property type="protein sequence ID" value="AQU70525.1"/>
    <property type="molecule type" value="Genomic_DNA"/>
</dbReference>
<organism evidence="3 4">
    <name type="scientific">Streptomyces niveus</name>
    <name type="common">Streptomyces spheroides</name>
    <dbReference type="NCBI Taxonomy" id="193462"/>
    <lineage>
        <taxon>Bacteria</taxon>
        <taxon>Bacillati</taxon>
        <taxon>Actinomycetota</taxon>
        <taxon>Actinomycetes</taxon>
        <taxon>Kitasatosporales</taxon>
        <taxon>Streptomycetaceae</taxon>
        <taxon>Streptomyces</taxon>
    </lineage>
</organism>
<feature type="domain" description="DUF317" evidence="2">
    <location>
        <begin position="265"/>
        <end position="318"/>
    </location>
</feature>
<evidence type="ECO:0000313" key="3">
    <source>
        <dbReference type="EMBL" id="AQU70525.1"/>
    </source>
</evidence>
<reference evidence="3 4" key="1">
    <citation type="submission" date="2016-11" db="EMBL/GenBank/DDBJ databases">
        <title>Complete genome sequence of Streptomyces niveus SCSIO 3406.</title>
        <authorList>
            <person name="Zhu Q."/>
            <person name="Cheng W."/>
            <person name="Song Y."/>
            <person name="Li Q."/>
            <person name="Ju J."/>
        </authorList>
    </citation>
    <scope>NUCLEOTIDE SEQUENCE [LARGE SCALE GENOMIC DNA]</scope>
    <source>
        <strain evidence="3 4">SCSIO 3406</strain>
    </source>
</reference>
<feature type="region of interest" description="Disordered" evidence="1">
    <location>
        <begin position="424"/>
        <end position="459"/>
    </location>
</feature>
<accession>A0A1U9R3P4</accession>
<evidence type="ECO:0000256" key="1">
    <source>
        <dbReference type="SAM" id="MobiDB-lite"/>
    </source>
</evidence>
<dbReference type="Pfam" id="PF03771">
    <property type="entry name" value="SPDY"/>
    <property type="match status" value="2"/>
</dbReference>
<dbReference type="Proteomes" id="UP000189677">
    <property type="component" value="Chromosome"/>
</dbReference>
<dbReference type="AlphaFoldDB" id="A0A1U9R3P4"/>
<name>A0A1U9R3P4_STRNV</name>
<protein>
    <recommendedName>
        <fullName evidence="2">DUF317 domain-containing protein</fullName>
    </recommendedName>
</protein>
<dbReference type="OrthoDB" id="4283716at2"/>
<proteinExistence type="predicted"/>
<sequence length="459" mass="49858">MSTPSIEAHVRLDTHPTHPSAVTATLTGAQAHIPHLGLEAAGWHVAAENVLVLARIDHEEPYWAEQAARQLTKDGITVEITPRLREAIDEEWTWANYPMPWCSRAEIREVSDAAQKIYDDIRRGRLLIHAHAQDAHTTVAVGTYLDTGKSVYLHGENHMRQIANTFDSPAQALTAFEDMHSDTMRPGPAPMTDTERAATEARTSPGTPPTKPEPSSAGADTAPALVTAGAHEALFASFVEDHGEWENYRTWSDEASVANHESLTLRAEFDHEASGHDIAWAIASYQSPVGERTWHATATASTPTDMIKTLLDALDTDTAWTERTSAPLTERTLTTVTRPLTEFGWTQTINGHHINWPAPNGETGLRLDVSAAVGATSAGSGPAWTVWGGKSAEQPAWTIEFSRHTPAAVLQDLTYELALTHSARTTQAPNSQRHRYGAVRTTAPAAPSPPASGHPARSR</sequence>
<gene>
    <name evidence="3" type="ORF">BBN63_00125</name>
</gene>
<dbReference type="RefSeq" id="WP_078079227.1">
    <property type="nucleotide sequence ID" value="NZ_CP018047.1"/>
</dbReference>